<sequence length="87" mass="9082">RTGLAPVPVPPDLTDTPLCAFPTNRAEPLRCFGFRLPLCRCSKAIGSLGLVIPRAVELLGQSAPLLAPFPSRSGNCGKAERGAARGI</sequence>
<evidence type="ECO:0000313" key="2">
    <source>
        <dbReference type="Proteomes" id="UP001295794"/>
    </source>
</evidence>
<dbReference type="EMBL" id="CAVNYO010000169">
    <property type="protein sequence ID" value="CAK5271200.1"/>
    <property type="molecule type" value="Genomic_DNA"/>
</dbReference>
<name>A0AAD2H9B2_9AGAR</name>
<dbReference type="Proteomes" id="UP001295794">
    <property type="component" value="Unassembled WGS sequence"/>
</dbReference>
<feature type="non-terminal residue" evidence="1">
    <location>
        <position position="87"/>
    </location>
</feature>
<evidence type="ECO:0000313" key="1">
    <source>
        <dbReference type="EMBL" id="CAK5271200.1"/>
    </source>
</evidence>
<protein>
    <submittedName>
        <fullName evidence="1">Uncharacterized protein</fullName>
    </submittedName>
</protein>
<dbReference type="AlphaFoldDB" id="A0AAD2H9B2"/>
<gene>
    <name evidence="1" type="ORF">MYCIT1_LOCUS16097</name>
</gene>
<reference evidence="1" key="1">
    <citation type="submission" date="2023-11" db="EMBL/GenBank/DDBJ databases">
        <authorList>
            <person name="De Vega J J."/>
            <person name="De Vega J J."/>
        </authorList>
    </citation>
    <scope>NUCLEOTIDE SEQUENCE</scope>
</reference>
<comment type="caution">
    <text evidence="1">The sequence shown here is derived from an EMBL/GenBank/DDBJ whole genome shotgun (WGS) entry which is preliminary data.</text>
</comment>
<accession>A0AAD2H9B2</accession>
<keyword evidence="2" id="KW-1185">Reference proteome</keyword>
<organism evidence="1 2">
    <name type="scientific">Mycena citricolor</name>
    <dbReference type="NCBI Taxonomy" id="2018698"/>
    <lineage>
        <taxon>Eukaryota</taxon>
        <taxon>Fungi</taxon>
        <taxon>Dikarya</taxon>
        <taxon>Basidiomycota</taxon>
        <taxon>Agaricomycotina</taxon>
        <taxon>Agaricomycetes</taxon>
        <taxon>Agaricomycetidae</taxon>
        <taxon>Agaricales</taxon>
        <taxon>Marasmiineae</taxon>
        <taxon>Mycenaceae</taxon>
        <taxon>Mycena</taxon>
    </lineage>
</organism>
<proteinExistence type="predicted"/>